<proteinExistence type="predicted"/>
<dbReference type="OrthoDB" id="8300194at2759"/>
<dbReference type="PANTHER" id="PTHR33112:SF16">
    <property type="entry name" value="HETEROKARYON INCOMPATIBILITY DOMAIN-CONTAINING PROTEIN"/>
    <property type="match status" value="1"/>
</dbReference>
<keyword evidence="3" id="KW-1185">Reference proteome</keyword>
<protein>
    <recommendedName>
        <fullName evidence="1">Heterokaryon incompatibility domain-containing protein</fullName>
    </recommendedName>
</protein>
<evidence type="ECO:0000313" key="3">
    <source>
        <dbReference type="Proteomes" id="UP000785200"/>
    </source>
</evidence>
<sequence>MSAPRLKLRLRPDAAPIELRQDGPPCSVCLSLDCSNDFPPEEGRMEKVDDFTQGTISLRDLRKSAAGRCGYCTIILRSGCLVDAFDTYEAVELSFGHEEGPELRWLSASNQHTQHVWLHGGQVSSFGPFPKTYSVSPPNMARTNSAFAKQMLDRCEKEHDRCIDNEAVMPTRLLFIGEGQEAMRIVDRSEMARTGHYAALSHCWGQSRTLKLQRDNEVFMKTAVAWNSLPTTYKDAVTVCQSLKIDYLWIDSICILQDDVEDWEREASKMADVYEKAFLTIAANSCADTNDSFLTPSRRCLHVIAWTGGERAEPLLVAGPPLSRGHHRTKPSLWASARSFSIDPLETRAWAFQESVLPRRLLRFTSEEIQWSCAEAHGCECGSRAQSLTAQKDNTYTTKDWLSLVETYSERQLTYSSDRLPAMSGLATRYYKRHGDNYVAGLWMNDDMASQLAWCMGTEHKSERSQREDISLIPTFSWAAVDGGVFFPMKLWSMKDFCVNFVSILDAQSTLRGQNRFGQVVDGFVRLRGRLIPGTVLCGGDFPCVGLTEAQELRVKMIPDAFVDEKYLVPTVSQNKEQRRRSFRWTTFVNEARIPVWCLRLLGDFLLGDVYLVLVDSLRGPHVYERVGSVHLDQIDAEATKQSLPSLWNVATEKELILV</sequence>
<dbReference type="Proteomes" id="UP000785200">
    <property type="component" value="Unassembled WGS sequence"/>
</dbReference>
<evidence type="ECO:0000259" key="1">
    <source>
        <dbReference type="Pfam" id="PF06985"/>
    </source>
</evidence>
<feature type="domain" description="Heterokaryon incompatibility" evidence="1">
    <location>
        <begin position="197"/>
        <end position="354"/>
    </location>
</feature>
<evidence type="ECO:0000313" key="2">
    <source>
        <dbReference type="EMBL" id="KAG0647657.1"/>
    </source>
</evidence>
<dbReference type="AlphaFoldDB" id="A0A9P6VGU0"/>
<comment type="caution">
    <text evidence="2">The sequence shown here is derived from an EMBL/GenBank/DDBJ whole genome shotgun (WGS) entry which is preliminary data.</text>
</comment>
<reference evidence="2" key="1">
    <citation type="submission" date="2019-07" db="EMBL/GenBank/DDBJ databases">
        <title>Hyphodiscus hymeniophilus genome sequencing and assembly.</title>
        <authorList>
            <person name="Kramer G."/>
            <person name="Nodwell J."/>
        </authorList>
    </citation>
    <scope>NUCLEOTIDE SEQUENCE</scope>
    <source>
        <strain evidence="2">ATCC 34498</strain>
    </source>
</reference>
<dbReference type="Pfam" id="PF06985">
    <property type="entry name" value="HET"/>
    <property type="match status" value="1"/>
</dbReference>
<dbReference type="InterPro" id="IPR010730">
    <property type="entry name" value="HET"/>
</dbReference>
<dbReference type="PANTHER" id="PTHR33112">
    <property type="entry name" value="DOMAIN PROTEIN, PUTATIVE-RELATED"/>
    <property type="match status" value="1"/>
</dbReference>
<dbReference type="EMBL" id="VNKQ01000012">
    <property type="protein sequence ID" value="KAG0647657.1"/>
    <property type="molecule type" value="Genomic_DNA"/>
</dbReference>
<gene>
    <name evidence="2" type="ORF">D0Z07_6776</name>
</gene>
<accession>A0A9P6VGU0</accession>
<organism evidence="2 3">
    <name type="scientific">Hyphodiscus hymeniophilus</name>
    <dbReference type="NCBI Taxonomy" id="353542"/>
    <lineage>
        <taxon>Eukaryota</taxon>
        <taxon>Fungi</taxon>
        <taxon>Dikarya</taxon>
        <taxon>Ascomycota</taxon>
        <taxon>Pezizomycotina</taxon>
        <taxon>Leotiomycetes</taxon>
        <taxon>Helotiales</taxon>
        <taxon>Hyphodiscaceae</taxon>
        <taxon>Hyphodiscus</taxon>
    </lineage>
</organism>
<name>A0A9P6VGU0_9HELO</name>